<feature type="domain" description="DUF1468" evidence="2">
    <location>
        <begin position="11"/>
        <end position="167"/>
    </location>
</feature>
<dbReference type="EMBL" id="FNIT01000011">
    <property type="protein sequence ID" value="SDO72596.1"/>
    <property type="molecule type" value="Genomic_DNA"/>
</dbReference>
<evidence type="ECO:0000313" key="3">
    <source>
        <dbReference type="EMBL" id="SDO72596.1"/>
    </source>
</evidence>
<keyword evidence="4" id="KW-1185">Reference proteome</keyword>
<protein>
    <submittedName>
        <fullName evidence="3">Tripartite tricarboxylate transporter TctB family protein</fullName>
    </submittedName>
</protein>
<evidence type="ECO:0000256" key="1">
    <source>
        <dbReference type="SAM" id="Phobius"/>
    </source>
</evidence>
<feature type="transmembrane region" description="Helical" evidence="1">
    <location>
        <begin position="41"/>
        <end position="64"/>
    </location>
</feature>
<dbReference type="InterPro" id="IPR009936">
    <property type="entry name" value="DUF1468"/>
</dbReference>
<proteinExistence type="predicted"/>
<keyword evidence="1" id="KW-0472">Membrane</keyword>
<keyword evidence="1" id="KW-1133">Transmembrane helix</keyword>
<dbReference type="AlphaFoldDB" id="A0A1H0LX77"/>
<feature type="transmembrane region" description="Helical" evidence="1">
    <location>
        <begin position="102"/>
        <end position="134"/>
    </location>
</feature>
<dbReference type="Pfam" id="PF07331">
    <property type="entry name" value="TctB"/>
    <property type="match status" value="1"/>
</dbReference>
<dbReference type="Proteomes" id="UP000198793">
    <property type="component" value="Unassembled WGS sequence"/>
</dbReference>
<feature type="transmembrane region" description="Helical" evidence="1">
    <location>
        <begin position="140"/>
        <end position="159"/>
    </location>
</feature>
<accession>A0A1H0LX77</accession>
<keyword evidence="1" id="KW-0812">Transmembrane</keyword>
<name>A0A1H0LX77_9HYPH</name>
<evidence type="ECO:0000259" key="2">
    <source>
        <dbReference type="Pfam" id="PF07331"/>
    </source>
</evidence>
<dbReference type="RefSeq" id="WP_090676449.1">
    <property type="nucleotide sequence ID" value="NZ_FNIT01000011.1"/>
</dbReference>
<organism evidence="3 4">
    <name type="scientific">Aureimonas jatrophae</name>
    <dbReference type="NCBI Taxonomy" id="1166073"/>
    <lineage>
        <taxon>Bacteria</taxon>
        <taxon>Pseudomonadati</taxon>
        <taxon>Pseudomonadota</taxon>
        <taxon>Alphaproteobacteria</taxon>
        <taxon>Hyphomicrobiales</taxon>
        <taxon>Aurantimonadaceae</taxon>
        <taxon>Aureimonas</taxon>
    </lineage>
</organism>
<sequence length="179" mass="19371">MMTRRHMEVGTGLALALIGAVTLYGSLENGIGWTEIGPAAGYFPFRIGLLIVVLGLAIAVRYALIGRQRRPARLAAADPAHPTEAVAAFDARFFEPGSFGRILVLFVPTAIAAALIPSLGLYLASVLFLVFSMWKLGQVPVWKGLLISVAVMVAFYLIFEFWFQVPLEKGVVLPLLGLE</sequence>
<dbReference type="STRING" id="1166073.SAMN05192530_11191"/>
<reference evidence="3 4" key="1">
    <citation type="submission" date="2016-10" db="EMBL/GenBank/DDBJ databases">
        <authorList>
            <person name="de Groot N.N."/>
        </authorList>
    </citation>
    <scope>NUCLEOTIDE SEQUENCE [LARGE SCALE GENOMIC DNA]</scope>
    <source>
        <strain evidence="4">L7-484,KACC 16230,DSM 25025</strain>
    </source>
</reference>
<evidence type="ECO:0000313" key="4">
    <source>
        <dbReference type="Proteomes" id="UP000198793"/>
    </source>
</evidence>
<gene>
    <name evidence="3" type="ORF">SAMN05192530_11191</name>
</gene>
<dbReference type="OrthoDB" id="6183775at2"/>